<keyword evidence="8" id="KW-1185">Reference proteome</keyword>
<evidence type="ECO:0000256" key="2">
    <source>
        <dbReference type="ARBA" id="ARBA00022475"/>
    </source>
</evidence>
<feature type="transmembrane region" description="Helical" evidence="6">
    <location>
        <begin position="84"/>
        <end position="102"/>
    </location>
</feature>
<dbReference type="EMBL" id="LKHP01000001">
    <property type="protein sequence ID" value="KRQ87851.1"/>
    <property type="molecule type" value="Genomic_DNA"/>
</dbReference>
<evidence type="ECO:0000256" key="5">
    <source>
        <dbReference type="ARBA" id="ARBA00023136"/>
    </source>
</evidence>
<feature type="transmembrane region" description="Helical" evidence="6">
    <location>
        <begin position="114"/>
        <end position="141"/>
    </location>
</feature>
<evidence type="ECO:0000256" key="3">
    <source>
        <dbReference type="ARBA" id="ARBA00022692"/>
    </source>
</evidence>
<evidence type="ECO:0000313" key="7">
    <source>
        <dbReference type="EMBL" id="KRQ87851.1"/>
    </source>
</evidence>
<feature type="transmembrane region" description="Helical" evidence="6">
    <location>
        <begin position="153"/>
        <end position="175"/>
    </location>
</feature>
<organism evidence="7 8">
    <name type="scientific">Caloramator mitchellensis</name>
    <dbReference type="NCBI Taxonomy" id="908809"/>
    <lineage>
        <taxon>Bacteria</taxon>
        <taxon>Bacillati</taxon>
        <taxon>Bacillota</taxon>
        <taxon>Clostridia</taxon>
        <taxon>Eubacteriales</taxon>
        <taxon>Clostridiaceae</taxon>
        <taxon>Caloramator</taxon>
    </lineage>
</organism>
<evidence type="ECO:0000256" key="1">
    <source>
        <dbReference type="ARBA" id="ARBA00004141"/>
    </source>
</evidence>
<sequence>MKLDENGDYMNNTINQIRFLDETAYKDTSIHKLNPITKVLVTFLYIVVVISYGKYDIERILPLFLYPILIFILSDLRAKPILRISLLALPFTLGIGIFNPILDKRVAANLFGILITYGWISFIMIIIKTLLTIIATFILIATTGIDKITKALIMLKVPKIFAVQILLTYRYIFVLTEEVLNTINAYTLRAPDKKGINIAFAGSLLGQIILRSFKRAQNIYNAMLLRGFNGEFCFQNNIEFRINDYKFIIFWSIFIIASRLFNIPKFLGLVLTGVIK</sequence>
<protein>
    <submittedName>
        <fullName evidence="7">Nickel transport protein NikQ</fullName>
    </submittedName>
</protein>
<feature type="transmembrane region" description="Helical" evidence="6">
    <location>
        <begin position="248"/>
        <end position="275"/>
    </location>
</feature>
<accession>A0A0R3JWC1</accession>
<dbReference type="PANTHER" id="PTHR34857:SF2">
    <property type="entry name" value="SLL0384 PROTEIN"/>
    <property type="match status" value="1"/>
</dbReference>
<feature type="transmembrane region" description="Helical" evidence="6">
    <location>
        <begin position="195"/>
        <end position="213"/>
    </location>
</feature>
<evidence type="ECO:0000313" key="8">
    <source>
        <dbReference type="Proteomes" id="UP000052015"/>
    </source>
</evidence>
<dbReference type="STRING" id="908809.ABG79_00016"/>
<keyword evidence="3 6" id="KW-0812">Transmembrane</keyword>
<dbReference type="InterPro" id="IPR003339">
    <property type="entry name" value="ABC/ECF_trnsptr_transmembrane"/>
</dbReference>
<keyword evidence="2" id="KW-1003">Cell membrane</keyword>
<evidence type="ECO:0000256" key="6">
    <source>
        <dbReference type="SAM" id="Phobius"/>
    </source>
</evidence>
<dbReference type="CDD" id="cd16914">
    <property type="entry name" value="EcfT"/>
    <property type="match status" value="1"/>
</dbReference>
<dbReference type="Proteomes" id="UP000052015">
    <property type="component" value="Unassembled WGS sequence"/>
</dbReference>
<dbReference type="InterPro" id="IPR051611">
    <property type="entry name" value="ECF_transporter_component"/>
</dbReference>
<gene>
    <name evidence="7" type="primary">nikQ</name>
    <name evidence="7" type="ORF">ABG79_00016</name>
</gene>
<dbReference type="PANTHER" id="PTHR34857">
    <property type="entry name" value="SLL0384 PROTEIN"/>
    <property type="match status" value="1"/>
</dbReference>
<keyword evidence="4 6" id="KW-1133">Transmembrane helix</keyword>
<keyword evidence="5 6" id="KW-0472">Membrane</keyword>
<comment type="subcellular location">
    <subcellularLocation>
        <location evidence="1">Membrane</location>
        <topology evidence="1">Multi-pass membrane protein</topology>
    </subcellularLocation>
</comment>
<feature type="transmembrane region" description="Helical" evidence="6">
    <location>
        <begin position="59"/>
        <end position="77"/>
    </location>
</feature>
<dbReference type="GO" id="GO:0005886">
    <property type="term" value="C:plasma membrane"/>
    <property type="evidence" value="ECO:0007669"/>
    <property type="project" value="UniProtKB-ARBA"/>
</dbReference>
<dbReference type="AlphaFoldDB" id="A0A0R3JWC1"/>
<reference evidence="7 8" key="1">
    <citation type="submission" date="2015-09" db="EMBL/GenBank/DDBJ databases">
        <title>Draft genome sequence of a Caloramator mitchellensis, a moderate thermophile from the Great Artesian Basin of Australia.</title>
        <authorList>
            <person name="Patel B.K."/>
        </authorList>
    </citation>
    <scope>NUCLEOTIDE SEQUENCE [LARGE SCALE GENOMIC DNA]</scope>
    <source>
        <strain evidence="7 8">VF08</strain>
    </source>
</reference>
<evidence type="ECO:0000256" key="4">
    <source>
        <dbReference type="ARBA" id="ARBA00022989"/>
    </source>
</evidence>
<feature type="transmembrane region" description="Helical" evidence="6">
    <location>
        <begin position="36"/>
        <end position="53"/>
    </location>
</feature>
<dbReference type="RefSeq" id="WP_242859281.1">
    <property type="nucleotide sequence ID" value="NZ_LKHP01000001.1"/>
</dbReference>
<dbReference type="Pfam" id="PF02361">
    <property type="entry name" value="CbiQ"/>
    <property type="match status" value="1"/>
</dbReference>
<proteinExistence type="predicted"/>
<name>A0A0R3JWC1_CALMK</name>
<comment type="caution">
    <text evidence="7">The sequence shown here is derived from an EMBL/GenBank/DDBJ whole genome shotgun (WGS) entry which is preliminary data.</text>
</comment>